<dbReference type="AlphaFoldDB" id="A0A9D3B8X3"/>
<dbReference type="GO" id="GO:0070374">
    <property type="term" value="P:positive regulation of ERK1 and ERK2 cascade"/>
    <property type="evidence" value="ECO:0007669"/>
    <property type="project" value="TreeGrafter"/>
</dbReference>
<comment type="similarity">
    <text evidence="9">Belongs to the ALKAL family.</text>
</comment>
<evidence type="ECO:0000256" key="1">
    <source>
        <dbReference type="ARBA" id="ARBA00004236"/>
    </source>
</evidence>
<evidence type="ECO:0000256" key="10">
    <source>
        <dbReference type="SAM" id="SignalP"/>
    </source>
</evidence>
<comment type="subcellular location">
    <subcellularLocation>
        <location evidence="1">Cell membrane</location>
    </subcellularLocation>
    <subcellularLocation>
        <location evidence="2">Secreted</location>
    </subcellularLocation>
</comment>
<evidence type="ECO:0000256" key="6">
    <source>
        <dbReference type="ARBA" id="ARBA00022729"/>
    </source>
</evidence>
<evidence type="ECO:0000256" key="4">
    <source>
        <dbReference type="ARBA" id="ARBA00022514"/>
    </source>
</evidence>
<sequence>MSEQRKRVLMGLLLLVCVLSEHCGESAPSPATRAHGRNAPRNLKRVGGIVRHVEERRGRLGTFRTEAPLTSRAGRSSVQLRGFRGRTERVKQAVVLDQKMKQKIIEILTGPLDFSLCPTDAYKMYHHTRDCTIPAYLKRCVRLLKQLASSRQCKG</sequence>
<name>A0A9D3B8X3_NOTFU</name>
<evidence type="ECO:0000313" key="11">
    <source>
        <dbReference type="EMBL" id="KAF7198728.1"/>
    </source>
</evidence>
<dbReference type="GO" id="GO:0005125">
    <property type="term" value="F:cytokine activity"/>
    <property type="evidence" value="ECO:0007669"/>
    <property type="project" value="UniProtKB-KW"/>
</dbReference>
<proteinExistence type="inferred from homology"/>
<gene>
    <name evidence="11" type="ORF">G4P62_004267</name>
</gene>
<feature type="chain" id="PRO_5038278856" evidence="10">
    <location>
        <begin position="27"/>
        <end position="155"/>
    </location>
</feature>
<comment type="caution">
    <text evidence="11">The sequence shown here is derived from an EMBL/GenBank/DDBJ whole genome shotgun (WGS) entry which is preliminary data.</text>
</comment>
<dbReference type="GO" id="GO:0070378">
    <property type="term" value="P:positive regulation of ERK5 cascade"/>
    <property type="evidence" value="ECO:0007669"/>
    <property type="project" value="TreeGrafter"/>
</dbReference>
<dbReference type="PANTHER" id="PTHR28676">
    <property type="entry name" value="ALK AND LTK LIGAND 2-RELATED"/>
    <property type="match status" value="1"/>
</dbReference>
<dbReference type="OrthoDB" id="9807651at2759"/>
<keyword evidence="5" id="KW-0964">Secreted</keyword>
<dbReference type="Pfam" id="PF15129">
    <property type="entry name" value="ALKL1_2"/>
    <property type="match status" value="1"/>
</dbReference>
<evidence type="ECO:0000313" key="12">
    <source>
        <dbReference type="EMBL" id="KAF7198729.1"/>
    </source>
</evidence>
<dbReference type="GO" id="GO:0005615">
    <property type="term" value="C:extracellular space"/>
    <property type="evidence" value="ECO:0007669"/>
    <property type="project" value="UniProtKB-KW"/>
</dbReference>
<evidence type="ECO:0000256" key="3">
    <source>
        <dbReference type="ARBA" id="ARBA00022475"/>
    </source>
</evidence>
<evidence type="ECO:0000256" key="2">
    <source>
        <dbReference type="ARBA" id="ARBA00004613"/>
    </source>
</evidence>
<dbReference type="PANTHER" id="PTHR28676:SF2">
    <property type="entry name" value="ALK AND LTK LIGAND 2"/>
    <property type="match status" value="1"/>
</dbReference>
<dbReference type="EMBL" id="JAAVVJ010037858">
    <property type="protein sequence ID" value="KAF7198728.1"/>
    <property type="molecule type" value="Genomic_DNA"/>
</dbReference>
<reference evidence="11" key="1">
    <citation type="submission" date="2020-03" db="EMBL/GenBank/DDBJ databases">
        <title>Intra-Species Differences in Population Size shape Life History and Genome Evolution.</title>
        <authorList>
            <person name="Willemsen D."/>
            <person name="Cui R."/>
            <person name="Valenzano D.R."/>
        </authorList>
    </citation>
    <scope>NUCLEOTIDE SEQUENCE</scope>
    <source>
        <strain evidence="11">GRZ</strain>
        <tissue evidence="11">Whole</tissue>
    </source>
</reference>
<evidence type="ECO:0000256" key="7">
    <source>
        <dbReference type="ARBA" id="ARBA00023136"/>
    </source>
</evidence>
<evidence type="ECO:0000313" key="13">
    <source>
        <dbReference type="Proteomes" id="UP000822369"/>
    </source>
</evidence>
<dbReference type="GO" id="GO:0030971">
    <property type="term" value="F:receptor tyrosine kinase binding"/>
    <property type="evidence" value="ECO:0007669"/>
    <property type="project" value="InterPro"/>
</dbReference>
<keyword evidence="6 10" id="KW-0732">Signal</keyword>
<dbReference type="GO" id="GO:0030298">
    <property type="term" value="F:receptor signaling protein tyrosine kinase activator activity"/>
    <property type="evidence" value="ECO:0007669"/>
    <property type="project" value="InterPro"/>
</dbReference>
<accession>A0A9D3B8X3</accession>
<keyword evidence="3" id="KW-1003">Cell membrane</keyword>
<evidence type="ECO:0000256" key="9">
    <source>
        <dbReference type="ARBA" id="ARBA00033741"/>
    </source>
</evidence>
<dbReference type="OMA" id="DHCGESA"/>
<dbReference type="EMBL" id="JAAVVJ010037858">
    <property type="protein sequence ID" value="KAF7198729.1"/>
    <property type="molecule type" value="Genomic_DNA"/>
</dbReference>
<protein>
    <submittedName>
        <fullName evidence="12">Transcript variant X1</fullName>
    </submittedName>
    <submittedName>
        <fullName evidence="11">Transcript variant X2</fullName>
    </submittedName>
</protein>
<evidence type="ECO:0000256" key="8">
    <source>
        <dbReference type="ARBA" id="ARBA00023157"/>
    </source>
</evidence>
<keyword evidence="4" id="KW-0202">Cytokine</keyword>
<feature type="signal peptide" evidence="10">
    <location>
        <begin position="1"/>
        <end position="26"/>
    </location>
</feature>
<dbReference type="InterPro" id="IPR029364">
    <property type="entry name" value="ALKL1/2"/>
</dbReference>
<dbReference type="KEGG" id="nfu:107377617"/>
<organism evidence="11 13">
    <name type="scientific">Nothobranchius furzeri</name>
    <name type="common">Turquoise killifish</name>
    <dbReference type="NCBI Taxonomy" id="105023"/>
    <lineage>
        <taxon>Eukaryota</taxon>
        <taxon>Metazoa</taxon>
        <taxon>Chordata</taxon>
        <taxon>Craniata</taxon>
        <taxon>Vertebrata</taxon>
        <taxon>Euteleostomi</taxon>
        <taxon>Actinopterygii</taxon>
        <taxon>Neopterygii</taxon>
        <taxon>Teleostei</taxon>
        <taxon>Neoteleostei</taxon>
        <taxon>Acanthomorphata</taxon>
        <taxon>Ovalentaria</taxon>
        <taxon>Atherinomorphae</taxon>
        <taxon>Cyprinodontiformes</taxon>
        <taxon>Nothobranchiidae</taxon>
        <taxon>Nothobranchius</taxon>
    </lineage>
</organism>
<keyword evidence="7" id="KW-0472">Membrane</keyword>
<dbReference type="GO" id="GO:0005886">
    <property type="term" value="C:plasma membrane"/>
    <property type="evidence" value="ECO:0007669"/>
    <property type="project" value="UniProtKB-SubCell"/>
</dbReference>
<keyword evidence="8" id="KW-1015">Disulfide bond</keyword>
<dbReference type="Proteomes" id="UP000822369">
    <property type="component" value="Unassembled WGS sequence"/>
</dbReference>
<evidence type="ECO:0000256" key="5">
    <source>
        <dbReference type="ARBA" id="ARBA00022525"/>
    </source>
</evidence>